<accession>A0A242M868</accession>
<gene>
    <name evidence="2" type="ORF">PAMC26510_33805</name>
    <name evidence="3" type="ORF">PAMC26577_01625</name>
</gene>
<protein>
    <submittedName>
        <fullName evidence="2">Uncharacterized protein</fullName>
    </submittedName>
</protein>
<comment type="caution">
    <text evidence="2">The sequence shown here is derived from an EMBL/GenBank/DDBJ whole genome shotgun (WGS) entry which is preliminary data.</text>
</comment>
<dbReference type="EMBL" id="NBTZ01000009">
    <property type="protein sequence ID" value="OTP79598.1"/>
    <property type="molecule type" value="Genomic_DNA"/>
</dbReference>
<dbReference type="Proteomes" id="UP000195221">
    <property type="component" value="Unassembled WGS sequence"/>
</dbReference>
<evidence type="ECO:0000256" key="1">
    <source>
        <dbReference type="SAM" id="MobiDB-lite"/>
    </source>
</evidence>
<name>A0A242M868_CABSO</name>
<feature type="region of interest" description="Disordered" evidence="1">
    <location>
        <begin position="1"/>
        <end position="46"/>
    </location>
</feature>
<dbReference type="EMBL" id="NBTY01000199">
    <property type="protein sequence ID" value="OTP66815.1"/>
    <property type="molecule type" value="Genomic_DNA"/>
</dbReference>
<reference evidence="2 4" key="1">
    <citation type="submission" date="2017-03" db="EMBL/GenBank/DDBJ databases">
        <title>Genome analysis of strain PAMC 26510.</title>
        <authorList>
            <person name="Oh H.-M."/>
            <person name="Yang J.-A."/>
        </authorList>
    </citation>
    <scope>NUCLEOTIDE SEQUENCE [LARGE SCALE GENOMIC DNA]</scope>
    <source>
        <strain evidence="2 4">PAMC 26510</strain>
    </source>
</reference>
<evidence type="ECO:0000313" key="4">
    <source>
        <dbReference type="Proteomes" id="UP000194546"/>
    </source>
</evidence>
<reference evidence="3 5" key="2">
    <citation type="submission" date="2017-03" db="EMBL/GenBank/DDBJ databases">
        <title>Genome analysis of strain PAMC 26577.</title>
        <authorList>
            <person name="Oh H.-M."/>
            <person name="Yang J.-A."/>
        </authorList>
    </citation>
    <scope>NUCLEOTIDE SEQUENCE [LARGE SCALE GENOMIC DNA]</scope>
    <source>
        <strain evidence="3 5">PAMC 26577</strain>
    </source>
</reference>
<evidence type="ECO:0000313" key="3">
    <source>
        <dbReference type="EMBL" id="OTP79598.1"/>
    </source>
</evidence>
<feature type="compositionally biased region" description="Basic and acidic residues" evidence="1">
    <location>
        <begin position="1"/>
        <end position="27"/>
    </location>
</feature>
<organism evidence="2 4">
    <name type="scientific">Caballeronia sordidicola</name>
    <name type="common">Burkholderia sordidicola</name>
    <dbReference type="NCBI Taxonomy" id="196367"/>
    <lineage>
        <taxon>Bacteria</taxon>
        <taxon>Pseudomonadati</taxon>
        <taxon>Pseudomonadota</taxon>
        <taxon>Betaproteobacteria</taxon>
        <taxon>Burkholderiales</taxon>
        <taxon>Burkholderiaceae</taxon>
        <taxon>Caballeronia</taxon>
    </lineage>
</organism>
<sequence>MQRSDSQRQRSKEARHTMLEPTREMALKHTPHTLSPGARAVSARVN</sequence>
<evidence type="ECO:0000313" key="2">
    <source>
        <dbReference type="EMBL" id="OTP66815.1"/>
    </source>
</evidence>
<evidence type="ECO:0000313" key="5">
    <source>
        <dbReference type="Proteomes" id="UP000195221"/>
    </source>
</evidence>
<dbReference type="Proteomes" id="UP000194546">
    <property type="component" value="Unassembled WGS sequence"/>
</dbReference>
<dbReference type="AlphaFoldDB" id="A0A242M868"/>
<proteinExistence type="predicted"/>